<proteinExistence type="predicted"/>
<dbReference type="RefSeq" id="XP_025469330.1">
    <property type="nucleotide sequence ID" value="XM_025613206.1"/>
</dbReference>
<evidence type="ECO:0000313" key="1">
    <source>
        <dbReference type="EMBL" id="PWY91602.1"/>
    </source>
</evidence>
<protein>
    <submittedName>
        <fullName evidence="1">Uncharacterized protein</fullName>
    </submittedName>
</protein>
<comment type="caution">
    <text evidence="1">The sequence shown here is derived from an EMBL/GenBank/DDBJ whole genome shotgun (WGS) entry which is preliminary data.</text>
</comment>
<evidence type="ECO:0000313" key="2">
    <source>
        <dbReference type="Proteomes" id="UP000246702"/>
    </source>
</evidence>
<keyword evidence="2" id="KW-1185">Reference proteome</keyword>
<dbReference type="AlphaFoldDB" id="A0A317X1X3"/>
<dbReference type="EMBL" id="MSFK01000009">
    <property type="protein sequence ID" value="PWY91602.1"/>
    <property type="molecule type" value="Genomic_DNA"/>
</dbReference>
<accession>A0A317X1X3</accession>
<reference evidence="1 2" key="1">
    <citation type="submission" date="2016-12" db="EMBL/GenBank/DDBJ databases">
        <title>The genomes of Aspergillus section Nigri reveals drivers in fungal speciation.</title>
        <authorList>
            <consortium name="DOE Joint Genome Institute"/>
            <person name="Vesth T.C."/>
            <person name="Nybo J."/>
            <person name="Theobald S."/>
            <person name="Brandl J."/>
            <person name="Frisvad J.C."/>
            <person name="Nielsen K.F."/>
            <person name="Lyhne E.K."/>
            <person name="Kogle M.E."/>
            <person name="Kuo A."/>
            <person name="Riley R."/>
            <person name="Clum A."/>
            <person name="Nolan M."/>
            <person name="Lipzen A."/>
            <person name="Salamov A."/>
            <person name="Henrissat B."/>
            <person name="Wiebenga A."/>
            <person name="De Vries R.P."/>
            <person name="Grigoriev I.V."/>
            <person name="Mortensen U.H."/>
            <person name="Andersen M.R."/>
            <person name="Baker S.E."/>
        </authorList>
    </citation>
    <scope>NUCLEOTIDE SEQUENCE [LARGE SCALE GENOMIC DNA]</scope>
    <source>
        <strain evidence="1 2">CBS 115572</strain>
    </source>
</reference>
<name>A0A317X1X3_9EURO</name>
<sequence>MHLCLEGVGHLVVGTEEPPNDPGLTPTSLDHVQAFRNWKRLDLLICWEIRATLAEHIQVGLDRSMGCRELYSYLVKQYRPEGSVWISAFVRQFQGLKLEDFESVRAYAYRFTYLQRQLRTAHEDAVLPQWYVNALFLDGLTHEYRDLRVGLEMDDRVTNPVDTMSWIQLTEMAGKVEETLRRNKRGL</sequence>
<dbReference type="GeneID" id="37115349"/>
<gene>
    <name evidence="1" type="ORF">BO94DRAFT_544961</name>
</gene>
<dbReference type="Proteomes" id="UP000246702">
    <property type="component" value="Unassembled WGS sequence"/>
</dbReference>
<organism evidence="1 2">
    <name type="scientific">Aspergillus sclerotioniger CBS 115572</name>
    <dbReference type="NCBI Taxonomy" id="1450535"/>
    <lineage>
        <taxon>Eukaryota</taxon>
        <taxon>Fungi</taxon>
        <taxon>Dikarya</taxon>
        <taxon>Ascomycota</taxon>
        <taxon>Pezizomycotina</taxon>
        <taxon>Eurotiomycetes</taxon>
        <taxon>Eurotiomycetidae</taxon>
        <taxon>Eurotiales</taxon>
        <taxon>Aspergillaceae</taxon>
        <taxon>Aspergillus</taxon>
        <taxon>Aspergillus subgen. Circumdati</taxon>
    </lineage>
</organism>